<dbReference type="PROSITE" id="PS51198">
    <property type="entry name" value="UVRD_HELICASE_ATP_BIND"/>
    <property type="match status" value="1"/>
</dbReference>
<dbReference type="GO" id="GO:0043138">
    <property type="term" value="F:3'-5' DNA helicase activity"/>
    <property type="evidence" value="ECO:0007669"/>
    <property type="project" value="UniProtKB-EC"/>
</dbReference>
<dbReference type="Pfam" id="PF13361">
    <property type="entry name" value="UvrD_C"/>
    <property type="match status" value="1"/>
</dbReference>
<dbReference type="Gene3D" id="3.40.50.300">
    <property type="entry name" value="P-loop containing nucleotide triphosphate hydrolases"/>
    <property type="match status" value="2"/>
</dbReference>
<dbReference type="InterPro" id="IPR014016">
    <property type="entry name" value="UvrD-like_ATP-bd"/>
</dbReference>
<organism evidence="14 15">
    <name type="scientific">Irregularibacter muris</name>
    <dbReference type="NCBI Taxonomy" id="1796619"/>
    <lineage>
        <taxon>Bacteria</taxon>
        <taxon>Bacillati</taxon>
        <taxon>Bacillota</taxon>
        <taxon>Clostridia</taxon>
        <taxon>Eubacteriales</taxon>
        <taxon>Eubacteriaceae</taxon>
        <taxon>Irregularibacter</taxon>
    </lineage>
</organism>
<sequence>MMKDFFEKLKETKNIDFTDQQKKALLHREGPALVLAVPGAGKTTVLISRVAYLINVLGINPKEILSLTFSRAAARDMKKRFIEINGTDSTSAPHFSTIHSFAHQVVKKELSTQGIEYHFIEGKNAPIHKLELLKQIYSHINKKGIKEETLEDLANAISFVKNRMISPKDIKQENFEIKSFPEIYGQYEKWKREKRYIDFDDMLTLAYGILRKNTKLLQQYRFKYTYIQVDEGQDTSPIQYALLRLLVHPRQNLFIVADDDQSIYGFRGADPKELLDFKKLYPQGQVFYMEENFRSTQSIVAIANQFIQTNQNRYHKNLHTQKEMGSPILVKRSREYKEQIDYLIEELKSKDPQCSTAILFRNHLSAVGLVDQLLSHDIPFYLREGKRYFFHHWLTRDILNFLYLALDHEDGKSFEGIYYKMNQYISKKNVDLVKKKSNNQSVFDVLKNSKELPDFQRKRMAALEEKFFILSTLTPIKALKYIEEHLNYGKFLQQRKKTRPSMVSTGEFILTRLKNIAENTSTLIEFLCRIEEIENWMKQCSKQKENSSAILLSTLHGAKGLEFDRVYMIDLVEDQIPTYASIKQWERGDIGLLEEERRLFYVGMTRAKKELTLLSLYPSKATDRNCSQFVEEVQACIKNEIHQNQANPYFKVQDKVQHKLFGPGKIQWIQDNTVAIDFENHGVKKLAADFCMYNGILEKMQSI</sequence>
<comment type="similarity">
    <text evidence="1">Belongs to the helicase family. UvrD subfamily.</text>
</comment>
<comment type="caution">
    <text evidence="14">The sequence shown here is derived from an EMBL/GenBank/DDBJ whole genome shotgun (WGS) entry which is preliminary data.</text>
</comment>
<dbReference type="InterPro" id="IPR014017">
    <property type="entry name" value="DNA_helicase_UvrD-like_C"/>
</dbReference>
<evidence type="ECO:0000256" key="11">
    <source>
        <dbReference type="PROSITE-ProRule" id="PRU00560"/>
    </source>
</evidence>
<evidence type="ECO:0000313" key="15">
    <source>
        <dbReference type="Proteomes" id="UP001205748"/>
    </source>
</evidence>
<dbReference type="GO" id="GO:0016787">
    <property type="term" value="F:hydrolase activity"/>
    <property type="evidence" value="ECO:0007669"/>
    <property type="project" value="UniProtKB-UniRule"/>
</dbReference>
<accession>A0AAE3HFN9</accession>
<feature type="domain" description="UvrD-like helicase ATP-binding" evidence="12">
    <location>
        <begin position="15"/>
        <end position="296"/>
    </location>
</feature>
<proteinExistence type="inferred from homology"/>
<dbReference type="CDD" id="cd17932">
    <property type="entry name" value="DEXQc_UvrD"/>
    <property type="match status" value="1"/>
</dbReference>
<evidence type="ECO:0000256" key="3">
    <source>
        <dbReference type="ARBA" id="ARBA00022801"/>
    </source>
</evidence>
<evidence type="ECO:0000256" key="7">
    <source>
        <dbReference type="ARBA" id="ARBA00023235"/>
    </source>
</evidence>
<keyword evidence="3 11" id="KW-0378">Hydrolase</keyword>
<evidence type="ECO:0000256" key="2">
    <source>
        <dbReference type="ARBA" id="ARBA00022741"/>
    </source>
</evidence>
<dbReference type="GO" id="GO:0003677">
    <property type="term" value="F:DNA binding"/>
    <property type="evidence" value="ECO:0007669"/>
    <property type="project" value="UniProtKB-KW"/>
</dbReference>
<dbReference type="EC" id="5.6.2.4" evidence="9"/>
<dbReference type="InterPro" id="IPR013986">
    <property type="entry name" value="DExx_box_DNA_helicase_dom_sf"/>
</dbReference>
<evidence type="ECO:0000256" key="1">
    <source>
        <dbReference type="ARBA" id="ARBA00009922"/>
    </source>
</evidence>
<evidence type="ECO:0000256" key="10">
    <source>
        <dbReference type="ARBA" id="ARBA00048988"/>
    </source>
</evidence>
<feature type="domain" description="UvrD-like helicase C-terminal" evidence="13">
    <location>
        <begin position="297"/>
        <end position="560"/>
    </location>
</feature>
<dbReference type="Proteomes" id="UP001205748">
    <property type="component" value="Unassembled WGS sequence"/>
</dbReference>
<dbReference type="InterPro" id="IPR000212">
    <property type="entry name" value="DNA_helicase_UvrD/REP"/>
</dbReference>
<keyword evidence="5 11" id="KW-0067">ATP-binding</keyword>
<evidence type="ECO:0000256" key="5">
    <source>
        <dbReference type="ARBA" id="ARBA00022840"/>
    </source>
</evidence>
<dbReference type="GO" id="GO:0000725">
    <property type="term" value="P:recombinational repair"/>
    <property type="evidence" value="ECO:0007669"/>
    <property type="project" value="TreeGrafter"/>
</dbReference>
<evidence type="ECO:0000259" key="12">
    <source>
        <dbReference type="PROSITE" id="PS51198"/>
    </source>
</evidence>
<evidence type="ECO:0000256" key="4">
    <source>
        <dbReference type="ARBA" id="ARBA00022806"/>
    </source>
</evidence>
<dbReference type="PROSITE" id="PS51217">
    <property type="entry name" value="UVRD_HELICASE_CTER"/>
    <property type="match status" value="1"/>
</dbReference>
<protein>
    <recommendedName>
        <fullName evidence="9">DNA 3'-5' helicase</fullName>
        <ecNumber evidence="9">5.6.2.4</ecNumber>
    </recommendedName>
</protein>
<dbReference type="GO" id="GO:0005524">
    <property type="term" value="F:ATP binding"/>
    <property type="evidence" value="ECO:0007669"/>
    <property type="project" value="UniProtKB-UniRule"/>
</dbReference>
<evidence type="ECO:0000259" key="13">
    <source>
        <dbReference type="PROSITE" id="PS51217"/>
    </source>
</evidence>
<dbReference type="InterPro" id="IPR027417">
    <property type="entry name" value="P-loop_NTPase"/>
</dbReference>
<evidence type="ECO:0000256" key="9">
    <source>
        <dbReference type="ARBA" id="ARBA00034808"/>
    </source>
</evidence>
<dbReference type="AlphaFoldDB" id="A0AAE3HFN9"/>
<keyword evidence="4 11" id="KW-0347">Helicase</keyword>
<dbReference type="GO" id="GO:0005829">
    <property type="term" value="C:cytosol"/>
    <property type="evidence" value="ECO:0007669"/>
    <property type="project" value="TreeGrafter"/>
</dbReference>
<dbReference type="Gene3D" id="1.10.486.10">
    <property type="entry name" value="PCRA, domain 4"/>
    <property type="match status" value="1"/>
</dbReference>
<dbReference type="Gene3D" id="1.10.10.160">
    <property type="match status" value="1"/>
</dbReference>
<evidence type="ECO:0000313" key="14">
    <source>
        <dbReference type="EMBL" id="MCR1899712.1"/>
    </source>
</evidence>
<dbReference type="PANTHER" id="PTHR11070:SF2">
    <property type="entry name" value="ATP-DEPENDENT DNA HELICASE SRS2"/>
    <property type="match status" value="1"/>
</dbReference>
<gene>
    <name evidence="14" type="ORF">NSA47_12065</name>
</gene>
<reference evidence="14" key="1">
    <citation type="submission" date="2022-07" db="EMBL/GenBank/DDBJ databases">
        <title>Enhanced cultured diversity of the mouse gut microbiota enables custom-made synthetic communities.</title>
        <authorList>
            <person name="Afrizal A."/>
        </authorList>
    </citation>
    <scope>NUCLEOTIDE SEQUENCE</scope>
    <source>
        <strain evidence="14">DSM 28593</strain>
    </source>
</reference>
<keyword evidence="15" id="KW-1185">Reference proteome</keyword>
<keyword evidence="7" id="KW-0413">Isomerase</keyword>
<name>A0AAE3HFN9_9FIRM</name>
<keyword evidence="2 11" id="KW-0547">Nucleotide-binding</keyword>
<keyword evidence="6" id="KW-0238">DNA-binding</keyword>
<comment type="catalytic activity">
    <reaction evidence="8">
        <text>Couples ATP hydrolysis with the unwinding of duplex DNA by translocating in the 3'-5' direction.</text>
        <dbReference type="EC" id="5.6.2.4"/>
    </reaction>
</comment>
<feature type="binding site" evidence="11">
    <location>
        <begin position="36"/>
        <end position="43"/>
    </location>
    <ligand>
        <name>ATP</name>
        <dbReference type="ChEBI" id="CHEBI:30616"/>
    </ligand>
</feature>
<dbReference type="Pfam" id="PF00580">
    <property type="entry name" value="UvrD-helicase"/>
    <property type="match status" value="1"/>
</dbReference>
<comment type="catalytic activity">
    <reaction evidence="10">
        <text>ATP + H2O = ADP + phosphate + H(+)</text>
        <dbReference type="Rhea" id="RHEA:13065"/>
        <dbReference type="ChEBI" id="CHEBI:15377"/>
        <dbReference type="ChEBI" id="CHEBI:15378"/>
        <dbReference type="ChEBI" id="CHEBI:30616"/>
        <dbReference type="ChEBI" id="CHEBI:43474"/>
        <dbReference type="ChEBI" id="CHEBI:456216"/>
        <dbReference type="EC" id="5.6.2.4"/>
    </reaction>
</comment>
<dbReference type="SUPFAM" id="SSF52540">
    <property type="entry name" value="P-loop containing nucleoside triphosphate hydrolases"/>
    <property type="match status" value="1"/>
</dbReference>
<dbReference type="EMBL" id="JANKAS010000012">
    <property type="protein sequence ID" value="MCR1899712.1"/>
    <property type="molecule type" value="Genomic_DNA"/>
</dbReference>
<dbReference type="RefSeq" id="WP_257532347.1">
    <property type="nucleotide sequence ID" value="NZ_JANKAS010000012.1"/>
</dbReference>
<evidence type="ECO:0000256" key="6">
    <source>
        <dbReference type="ARBA" id="ARBA00023125"/>
    </source>
</evidence>
<dbReference type="GO" id="GO:0033202">
    <property type="term" value="C:DNA helicase complex"/>
    <property type="evidence" value="ECO:0007669"/>
    <property type="project" value="TreeGrafter"/>
</dbReference>
<evidence type="ECO:0000256" key="8">
    <source>
        <dbReference type="ARBA" id="ARBA00034617"/>
    </source>
</evidence>
<dbReference type="PANTHER" id="PTHR11070">
    <property type="entry name" value="UVRD / RECB / PCRA DNA HELICASE FAMILY MEMBER"/>
    <property type="match status" value="1"/>
</dbReference>